<proteinExistence type="predicted"/>
<dbReference type="Pfam" id="PF20092">
    <property type="entry name" value="DUF6483"/>
    <property type="match status" value="1"/>
</dbReference>
<protein>
    <recommendedName>
        <fullName evidence="3">Tetratricopeptide repeat protein</fullName>
    </recommendedName>
</protein>
<evidence type="ECO:0008006" key="3">
    <source>
        <dbReference type="Google" id="ProtNLM"/>
    </source>
</evidence>
<accession>A0A0J1FLG2</accession>
<dbReference type="AlphaFoldDB" id="A0A0J1FLG2"/>
<dbReference type="STRING" id="476652.DEAC_c38300"/>
<gene>
    <name evidence="1" type="ORF">DEAC_c38300</name>
</gene>
<dbReference type="RefSeq" id="WP_047811608.1">
    <property type="nucleotide sequence ID" value="NZ_LDZY01000016.1"/>
</dbReference>
<evidence type="ECO:0000313" key="1">
    <source>
        <dbReference type="EMBL" id="KLU64197.1"/>
    </source>
</evidence>
<comment type="caution">
    <text evidence="1">The sequence shown here is derived from an EMBL/GenBank/DDBJ whole genome shotgun (WGS) entry which is preliminary data.</text>
</comment>
<keyword evidence="2" id="KW-1185">Reference proteome</keyword>
<dbReference type="PATRIC" id="fig|476652.3.peg.4054"/>
<dbReference type="InterPro" id="IPR045507">
    <property type="entry name" value="DUF6483"/>
</dbReference>
<name>A0A0J1FLG2_9FIRM</name>
<dbReference type="Proteomes" id="UP000036356">
    <property type="component" value="Unassembled WGS sequence"/>
</dbReference>
<sequence length="218" mass="25404">MFEEKDYLMKMVKEFTAAISKLAGLKAEKNTEESQEVLNDTLKYFTDLDIKVIEALPYDILIHKISGNTINSEKHLMLSELLIQQADIYELKGETLRAKNLYIKSLNMMLNVLMEQKDPISESNNKVDELLEKIGWHNLPKESKLLLFQYYELIQNYGKAEDVLFNLLKTDEQNDAVLRQGMAFYKRLSQKDPVELQKGNLPMDEVFEGLETLKQYKK</sequence>
<organism evidence="1 2">
    <name type="scientific">Desulfosporosinus acididurans</name>
    <dbReference type="NCBI Taxonomy" id="476652"/>
    <lineage>
        <taxon>Bacteria</taxon>
        <taxon>Bacillati</taxon>
        <taxon>Bacillota</taxon>
        <taxon>Clostridia</taxon>
        <taxon>Eubacteriales</taxon>
        <taxon>Desulfitobacteriaceae</taxon>
        <taxon>Desulfosporosinus</taxon>
    </lineage>
</organism>
<reference evidence="1 2" key="1">
    <citation type="submission" date="2015-06" db="EMBL/GenBank/DDBJ databases">
        <title>Draft genome of the moderately acidophilic sulfate reducer Candidatus Desulfosporosinus acididurans strain M1.</title>
        <authorList>
            <person name="Poehlein A."/>
            <person name="Petzsch P."/>
            <person name="Johnson B.D."/>
            <person name="Schloemann M."/>
            <person name="Daniel R."/>
            <person name="Muehling M."/>
        </authorList>
    </citation>
    <scope>NUCLEOTIDE SEQUENCE [LARGE SCALE GENOMIC DNA]</scope>
    <source>
        <strain evidence="1 2">M1</strain>
    </source>
</reference>
<evidence type="ECO:0000313" key="2">
    <source>
        <dbReference type="Proteomes" id="UP000036356"/>
    </source>
</evidence>
<dbReference type="EMBL" id="LDZY01000016">
    <property type="protein sequence ID" value="KLU64197.1"/>
    <property type="molecule type" value="Genomic_DNA"/>
</dbReference>